<dbReference type="AlphaFoldDB" id="A0A9Q3D0S2"/>
<organism evidence="2 3">
    <name type="scientific">Austropuccinia psidii MF-1</name>
    <dbReference type="NCBI Taxonomy" id="1389203"/>
    <lineage>
        <taxon>Eukaryota</taxon>
        <taxon>Fungi</taxon>
        <taxon>Dikarya</taxon>
        <taxon>Basidiomycota</taxon>
        <taxon>Pucciniomycotina</taxon>
        <taxon>Pucciniomycetes</taxon>
        <taxon>Pucciniales</taxon>
        <taxon>Sphaerophragmiaceae</taxon>
        <taxon>Austropuccinia</taxon>
    </lineage>
</organism>
<feature type="compositionally biased region" description="Polar residues" evidence="1">
    <location>
        <begin position="77"/>
        <end position="86"/>
    </location>
</feature>
<dbReference type="Proteomes" id="UP000765509">
    <property type="component" value="Unassembled WGS sequence"/>
</dbReference>
<protein>
    <submittedName>
        <fullName evidence="2">Uncharacterized protein</fullName>
    </submittedName>
</protein>
<sequence length="86" mass="9334">MPKTNPTDSPTTRITRSLYALKANSGQTTSGPSGTQWLEDLFRESSQHNEAPIPGPSQPSEPHEDASTHGPEPEMDPTQSMEEPFG</sequence>
<feature type="region of interest" description="Disordered" evidence="1">
    <location>
        <begin position="22"/>
        <end position="86"/>
    </location>
</feature>
<comment type="caution">
    <text evidence="2">The sequence shown here is derived from an EMBL/GenBank/DDBJ whole genome shotgun (WGS) entry which is preliminary data.</text>
</comment>
<name>A0A9Q3D0S2_9BASI</name>
<evidence type="ECO:0000256" key="1">
    <source>
        <dbReference type="SAM" id="MobiDB-lite"/>
    </source>
</evidence>
<feature type="compositionally biased region" description="Polar residues" evidence="1">
    <location>
        <begin position="24"/>
        <end position="36"/>
    </location>
</feature>
<reference evidence="2" key="1">
    <citation type="submission" date="2021-03" db="EMBL/GenBank/DDBJ databases">
        <title>Draft genome sequence of rust myrtle Austropuccinia psidii MF-1, a brazilian biotype.</title>
        <authorList>
            <person name="Quecine M.C."/>
            <person name="Pachon D.M.R."/>
            <person name="Bonatelli M.L."/>
            <person name="Correr F.H."/>
            <person name="Franceschini L.M."/>
            <person name="Leite T.F."/>
            <person name="Margarido G.R.A."/>
            <person name="Almeida C.A."/>
            <person name="Ferrarezi J.A."/>
            <person name="Labate C.A."/>
        </authorList>
    </citation>
    <scope>NUCLEOTIDE SEQUENCE</scope>
    <source>
        <strain evidence="2">MF-1</strain>
    </source>
</reference>
<evidence type="ECO:0000313" key="3">
    <source>
        <dbReference type="Proteomes" id="UP000765509"/>
    </source>
</evidence>
<proteinExistence type="predicted"/>
<gene>
    <name evidence="2" type="ORF">O181_034459</name>
</gene>
<dbReference type="EMBL" id="AVOT02012716">
    <property type="protein sequence ID" value="MBW0494744.1"/>
    <property type="molecule type" value="Genomic_DNA"/>
</dbReference>
<accession>A0A9Q3D0S2</accession>
<evidence type="ECO:0000313" key="2">
    <source>
        <dbReference type="EMBL" id="MBW0494744.1"/>
    </source>
</evidence>
<keyword evidence="3" id="KW-1185">Reference proteome</keyword>